<dbReference type="PANTHER" id="PTHR42718">
    <property type="entry name" value="MAJOR FACILITATOR SUPERFAMILY MULTIDRUG TRANSPORTER MFSC"/>
    <property type="match status" value="1"/>
</dbReference>
<dbReference type="RefSeq" id="WP_345677591.1">
    <property type="nucleotide sequence ID" value="NZ_BAABHS010000016.1"/>
</dbReference>
<feature type="transmembrane region" description="Helical" evidence="6">
    <location>
        <begin position="326"/>
        <end position="348"/>
    </location>
</feature>
<dbReference type="PROSITE" id="PS50850">
    <property type="entry name" value="MFS"/>
    <property type="match status" value="1"/>
</dbReference>
<dbReference type="Proteomes" id="UP001500466">
    <property type="component" value="Unassembled WGS sequence"/>
</dbReference>
<dbReference type="Pfam" id="PF07690">
    <property type="entry name" value="MFS_1"/>
    <property type="match status" value="1"/>
</dbReference>
<feature type="transmembrane region" description="Helical" evidence="6">
    <location>
        <begin position="56"/>
        <end position="76"/>
    </location>
</feature>
<feature type="transmembrane region" description="Helical" evidence="6">
    <location>
        <begin position="459"/>
        <end position="479"/>
    </location>
</feature>
<dbReference type="EMBL" id="BAABHS010000016">
    <property type="protein sequence ID" value="GAA4974811.1"/>
    <property type="molecule type" value="Genomic_DNA"/>
</dbReference>
<evidence type="ECO:0000313" key="9">
    <source>
        <dbReference type="Proteomes" id="UP001500466"/>
    </source>
</evidence>
<feature type="transmembrane region" description="Helical" evidence="6">
    <location>
        <begin position="181"/>
        <end position="200"/>
    </location>
</feature>
<evidence type="ECO:0000256" key="5">
    <source>
        <dbReference type="ARBA" id="ARBA00023251"/>
    </source>
</evidence>
<feature type="transmembrane region" description="Helical" evidence="6">
    <location>
        <begin position="360"/>
        <end position="381"/>
    </location>
</feature>
<keyword evidence="4 6" id="KW-0472">Membrane</keyword>
<reference evidence="9" key="1">
    <citation type="journal article" date="2019" name="Int. J. Syst. Evol. Microbiol.">
        <title>The Global Catalogue of Microorganisms (GCM) 10K type strain sequencing project: providing services to taxonomists for standard genome sequencing and annotation.</title>
        <authorList>
            <consortium name="The Broad Institute Genomics Platform"/>
            <consortium name="The Broad Institute Genome Sequencing Center for Infectious Disease"/>
            <person name="Wu L."/>
            <person name="Ma J."/>
        </authorList>
    </citation>
    <scope>NUCLEOTIDE SEQUENCE [LARGE SCALE GENOMIC DNA]</scope>
    <source>
        <strain evidence="9">JCM 17986</strain>
    </source>
</reference>
<feature type="transmembrane region" description="Helical" evidence="6">
    <location>
        <begin position="146"/>
        <end position="169"/>
    </location>
</feature>
<keyword evidence="3 6" id="KW-1133">Transmembrane helix</keyword>
<gene>
    <name evidence="8" type="ORF">GCM10023205_46970</name>
</gene>
<feature type="transmembrane region" description="Helical" evidence="6">
    <location>
        <begin position="113"/>
        <end position="134"/>
    </location>
</feature>
<feature type="transmembrane region" description="Helical" evidence="6">
    <location>
        <begin position="88"/>
        <end position="107"/>
    </location>
</feature>
<dbReference type="SUPFAM" id="SSF103473">
    <property type="entry name" value="MFS general substrate transporter"/>
    <property type="match status" value="1"/>
</dbReference>
<proteinExistence type="predicted"/>
<dbReference type="Gene3D" id="1.20.1250.20">
    <property type="entry name" value="MFS general substrate transporter like domains"/>
    <property type="match status" value="2"/>
</dbReference>
<feature type="transmembrane region" description="Helical" evidence="6">
    <location>
        <begin position="20"/>
        <end position="44"/>
    </location>
</feature>
<accession>A0ABP9HNL2</accession>
<evidence type="ECO:0000259" key="7">
    <source>
        <dbReference type="PROSITE" id="PS50850"/>
    </source>
</evidence>
<comment type="caution">
    <text evidence="8">The sequence shown here is derived from an EMBL/GenBank/DDBJ whole genome shotgun (WGS) entry which is preliminary data.</text>
</comment>
<dbReference type="CDD" id="cd17321">
    <property type="entry name" value="MFS_MMR_MDR_like"/>
    <property type="match status" value="1"/>
</dbReference>
<evidence type="ECO:0000256" key="2">
    <source>
        <dbReference type="ARBA" id="ARBA00022692"/>
    </source>
</evidence>
<sequence length="486" mass="49525">MTTLTTPPTPTTTPPRTRPALLLTAVLTGQFMALLDVSVVNVAGPTLRTDLHATGSALQLVVSGYTIAYAALIVTGARLGRTLGTRRLFLTGLAVFTAASLACGLAPGTGTLITARAIQGTGAALMVPQVLVFIQRTFDGTARARALGLYAAVIAGGAVAGQILGGLLVSADLFGWSWRPVFLVNVPVGLALLALTPRLLPDDTPAPTTTRTRLRGLDLPGLLVVSPAMLLTVVPLVLGHEHGWPLWGWLSIAAGGILFAAFARIEHTTEKHGGTPLVSGRLLRTPGVTPAAVTLLLTMTAYAGFLFTLALYLQGTGPAGHDNGRGYTALHAGLVFVSGAAAFALVSLNWQKTPARLHALLPALAMPVVAAAYLALGWAQHEHANQAVIMVALAAVGIPLGAAYSPVMALGLRKVAPGDAPDAGGLLATVTQFGQVLGVAVFGSLYLGQAGNGAGHAAWITALGMAAASLAATASAAVLHHGTRHA</sequence>
<dbReference type="InterPro" id="IPR020846">
    <property type="entry name" value="MFS_dom"/>
</dbReference>
<feature type="transmembrane region" description="Helical" evidence="6">
    <location>
        <begin position="291"/>
        <end position="314"/>
    </location>
</feature>
<evidence type="ECO:0000256" key="1">
    <source>
        <dbReference type="ARBA" id="ARBA00004651"/>
    </source>
</evidence>
<feature type="transmembrane region" description="Helical" evidence="6">
    <location>
        <begin position="387"/>
        <end position="412"/>
    </location>
</feature>
<keyword evidence="5" id="KW-0046">Antibiotic resistance</keyword>
<name>A0ABP9HNL2_9ACTN</name>
<feature type="transmembrane region" description="Helical" evidence="6">
    <location>
        <begin position="221"/>
        <end position="238"/>
    </location>
</feature>
<evidence type="ECO:0000256" key="3">
    <source>
        <dbReference type="ARBA" id="ARBA00022989"/>
    </source>
</evidence>
<keyword evidence="9" id="KW-1185">Reference proteome</keyword>
<feature type="transmembrane region" description="Helical" evidence="6">
    <location>
        <begin position="424"/>
        <end position="447"/>
    </location>
</feature>
<keyword evidence="2 6" id="KW-0812">Transmembrane</keyword>
<organism evidence="8 9">
    <name type="scientific">Yinghuangia aomiensis</name>
    <dbReference type="NCBI Taxonomy" id="676205"/>
    <lineage>
        <taxon>Bacteria</taxon>
        <taxon>Bacillati</taxon>
        <taxon>Actinomycetota</taxon>
        <taxon>Actinomycetes</taxon>
        <taxon>Kitasatosporales</taxon>
        <taxon>Streptomycetaceae</taxon>
        <taxon>Yinghuangia</taxon>
    </lineage>
</organism>
<evidence type="ECO:0000313" key="8">
    <source>
        <dbReference type="EMBL" id="GAA4974811.1"/>
    </source>
</evidence>
<dbReference type="InterPro" id="IPR036259">
    <property type="entry name" value="MFS_trans_sf"/>
</dbReference>
<dbReference type="PANTHER" id="PTHR42718:SF39">
    <property type="entry name" value="ACTINORHODIN TRANSPORTER-RELATED"/>
    <property type="match status" value="1"/>
</dbReference>
<evidence type="ECO:0000256" key="4">
    <source>
        <dbReference type="ARBA" id="ARBA00023136"/>
    </source>
</evidence>
<protein>
    <submittedName>
        <fullName evidence="8">MFS transporter</fullName>
    </submittedName>
</protein>
<feature type="transmembrane region" description="Helical" evidence="6">
    <location>
        <begin position="244"/>
        <end position="263"/>
    </location>
</feature>
<comment type="subcellular location">
    <subcellularLocation>
        <location evidence="1">Cell membrane</location>
        <topology evidence="1">Multi-pass membrane protein</topology>
    </subcellularLocation>
</comment>
<dbReference type="InterPro" id="IPR011701">
    <property type="entry name" value="MFS"/>
</dbReference>
<feature type="domain" description="Major facilitator superfamily (MFS) profile" evidence="7">
    <location>
        <begin position="22"/>
        <end position="484"/>
    </location>
</feature>
<dbReference type="PRINTS" id="PR01036">
    <property type="entry name" value="TCRTETB"/>
</dbReference>
<evidence type="ECO:0000256" key="6">
    <source>
        <dbReference type="SAM" id="Phobius"/>
    </source>
</evidence>